<dbReference type="Proteomes" id="UP000260644">
    <property type="component" value="Unassembled WGS sequence"/>
</dbReference>
<dbReference type="Gene3D" id="2.60.60.30">
    <property type="entry name" value="sav2460 like domains"/>
    <property type="match status" value="1"/>
</dbReference>
<proteinExistence type="predicted"/>
<comment type="caution">
    <text evidence="1">The sequence shown here is derived from an EMBL/GenBank/DDBJ whole genome shotgun (WGS) entry which is preliminary data.</text>
</comment>
<dbReference type="RefSeq" id="WP_116976624.1">
    <property type="nucleotide sequence ID" value="NZ_QPMM01000007.1"/>
</dbReference>
<protein>
    <recommendedName>
        <fullName evidence="3">Prokaryotic RING finger family 4</fullName>
    </recommendedName>
</protein>
<name>A0A3E1Y996_9BACT</name>
<keyword evidence="2" id="KW-1185">Reference proteome</keyword>
<dbReference type="EMBL" id="QPMM01000007">
    <property type="protein sequence ID" value="RFS21973.1"/>
    <property type="molecule type" value="Genomic_DNA"/>
</dbReference>
<reference evidence="1 2" key="1">
    <citation type="submission" date="2018-07" db="EMBL/GenBank/DDBJ databases">
        <title>Chitinophaga K2CV101002-2 sp. nov., isolated from a monsoon evergreen broad-leaved forest soil.</title>
        <authorList>
            <person name="Lv Y."/>
        </authorList>
    </citation>
    <scope>NUCLEOTIDE SEQUENCE [LARGE SCALE GENOMIC DNA]</scope>
    <source>
        <strain evidence="1 2">GDMCC 1.1288</strain>
    </source>
</reference>
<gene>
    <name evidence="1" type="ORF">DVR12_15115</name>
</gene>
<dbReference type="AlphaFoldDB" id="A0A3E1Y996"/>
<dbReference type="OrthoDB" id="1056332at2"/>
<evidence type="ECO:0008006" key="3">
    <source>
        <dbReference type="Google" id="ProtNLM"/>
    </source>
</evidence>
<evidence type="ECO:0000313" key="2">
    <source>
        <dbReference type="Proteomes" id="UP000260644"/>
    </source>
</evidence>
<evidence type="ECO:0000313" key="1">
    <source>
        <dbReference type="EMBL" id="RFS21973.1"/>
    </source>
</evidence>
<accession>A0A3E1Y996</accession>
<sequence>MKQIIATGLRQRAILIPSVALNNNPKAIASLDVCNFIVDLSQLGFGVTPALLDVLGKCDTTWLEEIKKVFSKVMATNVNWAPLIKNWEEPITIHRWHYLINYFNQLYGKAGTEMPCGHYIAPDTFPLNRYNGCPYCGTPFEFSDKLNYGQGSKLRVLDLWTEKEAQSYLSQLLASKTPLDAGRIDDLTSLLQVFPLPEVTIGMKETIVKVVDILIQLQQEDRANELFTTPKDILRYLWYKRTGNLQVASVKTVIRRLSVMAPTLKSIYHDQLKLKYNRQDCRRVAEWINNLPMNIQAMCENMHPQREMWVRFIRALRLPEYAKRKGFEKLATLLDVFYREDYTVWQGEVDTFRRAYNTSATLAKLQERPGLFARSLFANLLWFREDLVCEAFAEIAHKVPARILLSLQMYAPYYFDKSVIRSVKPLGSITKEIPAHPLLALHDEDHIKEMPKMVNRICANEMTRRFSEIPATGNSIYIAPELYTMPLPIGDRSANKQNINPVEAGSRFKLQGNEITLFMHWGEGLPAQHMDMDLSCLILGDHLTSACYYGNLQTTGCKHSGDIQRIPNEAGAAEYIRIKVSELQKHAQYVVFACNAFTNGDLVPTVKVGWMNDHYPIQLTDRGVAYDPSCVQHMIQITQPLQKGLVFGVLDVESCEIIWAEIPFDGQTIFTLEHSRVKSLINKLKYKLTIGELLEMKARAQQLKIVPEAEADEVYTLSWGRNSAAVSTLLID</sequence>
<organism evidence="1 2">
    <name type="scientific">Chitinophaga silvatica</name>
    <dbReference type="NCBI Taxonomy" id="2282649"/>
    <lineage>
        <taxon>Bacteria</taxon>
        <taxon>Pseudomonadati</taxon>
        <taxon>Bacteroidota</taxon>
        <taxon>Chitinophagia</taxon>
        <taxon>Chitinophagales</taxon>
        <taxon>Chitinophagaceae</taxon>
        <taxon>Chitinophaga</taxon>
    </lineage>
</organism>